<proteinExistence type="predicted"/>
<name>A0A1L7CDG5_9CORY</name>
<dbReference type="Proteomes" id="UP000185478">
    <property type="component" value="Chromosome"/>
</dbReference>
<feature type="transmembrane region" description="Helical" evidence="1">
    <location>
        <begin position="81"/>
        <end position="101"/>
    </location>
</feature>
<dbReference type="AlphaFoldDB" id="A0A1L7CDG5"/>
<keyword evidence="1" id="KW-1133">Transmembrane helix</keyword>
<organism evidence="2 3">
    <name type="scientific">Corynebacterium aquilae DSM 44791</name>
    <dbReference type="NCBI Taxonomy" id="1431546"/>
    <lineage>
        <taxon>Bacteria</taxon>
        <taxon>Bacillati</taxon>
        <taxon>Actinomycetota</taxon>
        <taxon>Actinomycetes</taxon>
        <taxon>Mycobacteriales</taxon>
        <taxon>Corynebacteriaceae</taxon>
        <taxon>Corynebacterium</taxon>
    </lineage>
</organism>
<evidence type="ECO:0000313" key="3">
    <source>
        <dbReference type="Proteomes" id="UP000185478"/>
    </source>
</evidence>
<feature type="transmembrane region" description="Helical" evidence="1">
    <location>
        <begin position="55"/>
        <end position="75"/>
    </location>
</feature>
<dbReference type="STRING" id="1431546.CAQU_00980"/>
<protein>
    <submittedName>
        <fullName evidence="2">Uncharacterized protein</fullName>
    </submittedName>
</protein>
<dbReference type="RefSeq" id="WP_075724440.1">
    <property type="nucleotide sequence ID" value="NZ_CP009245.1"/>
</dbReference>
<evidence type="ECO:0000313" key="2">
    <source>
        <dbReference type="EMBL" id="APT83885.1"/>
    </source>
</evidence>
<keyword evidence="1" id="KW-0812">Transmembrane</keyword>
<dbReference type="KEGG" id="caqu:CAQU_00980"/>
<keyword evidence="1" id="KW-0472">Membrane</keyword>
<sequence>MRHFLPLTIIYGIAFLAIERYGQAPHDPASIGPLLIFNPTAALTISALHATIAGFTPWVAPAVALGYLGAEYIYYQSVTPIFTIPYAICALSGSALGHLIYRHRKRTTKAHPTQ</sequence>
<dbReference type="EMBL" id="CP009245">
    <property type="protein sequence ID" value="APT83885.1"/>
    <property type="molecule type" value="Genomic_DNA"/>
</dbReference>
<gene>
    <name evidence="2" type="ORF">CAQU_00980</name>
</gene>
<keyword evidence="3" id="KW-1185">Reference proteome</keyword>
<reference evidence="2 3" key="1">
    <citation type="submission" date="2014-08" db="EMBL/GenBank/DDBJ databases">
        <title>Complete genome sequence of Corynebacterium aquilae S-613T(T) (=DSM 44791(T)), isolated from the choana of a healthy golden eagle.</title>
        <authorList>
            <person name="Ruckert C."/>
            <person name="Albersmeier A."/>
            <person name="Winkler A."/>
            <person name="Kalinowski J."/>
        </authorList>
    </citation>
    <scope>NUCLEOTIDE SEQUENCE [LARGE SCALE GENOMIC DNA]</scope>
    <source>
        <strain evidence="2 3">S-613</strain>
    </source>
</reference>
<accession>A0A1L7CDG5</accession>
<evidence type="ECO:0000256" key="1">
    <source>
        <dbReference type="SAM" id="Phobius"/>
    </source>
</evidence>